<accession>A0A934PQZ1</accession>
<evidence type="ECO:0000313" key="2">
    <source>
        <dbReference type="Proteomes" id="UP000613193"/>
    </source>
</evidence>
<dbReference type="EMBL" id="JAEHFW010000001">
    <property type="protein sequence ID" value="MBK0379143.1"/>
    <property type="molecule type" value="Genomic_DNA"/>
</dbReference>
<comment type="caution">
    <text evidence="1">The sequence shown here is derived from an EMBL/GenBank/DDBJ whole genome shotgun (WGS) entry which is preliminary data.</text>
</comment>
<proteinExistence type="predicted"/>
<gene>
    <name evidence="1" type="ORF">I5M19_07490</name>
</gene>
<organism evidence="1 2">
    <name type="scientific">Mucilaginibacter segetis</name>
    <dbReference type="NCBI Taxonomy" id="2793071"/>
    <lineage>
        <taxon>Bacteria</taxon>
        <taxon>Pseudomonadati</taxon>
        <taxon>Bacteroidota</taxon>
        <taxon>Sphingobacteriia</taxon>
        <taxon>Sphingobacteriales</taxon>
        <taxon>Sphingobacteriaceae</taxon>
        <taxon>Mucilaginibacter</taxon>
    </lineage>
</organism>
<dbReference type="Proteomes" id="UP000613193">
    <property type="component" value="Unassembled WGS sequence"/>
</dbReference>
<dbReference type="InterPro" id="IPR032676">
    <property type="entry name" value="YkuD_2"/>
</dbReference>
<evidence type="ECO:0000313" key="1">
    <source>
        <dbReference type="EMBL" id="MBK0379143.1"/>
    </source>
</evidence>
<sequence>MRKNLWWIFSTLLLFAVTVISWRPASNSDIINTNTKSSVTVNGKLTAKELFEQYVSDIYQTANLQQAGLNLAVFQKAVTGYTNLKLSNKLDQNSSIITVVDFTKSSKIKRMWIIDMLNKHLILNTWVAHGQGSGGDIAKEFSNNNESHQSSLGFYLTNEVYFGKHGRSLRLDGLDAGINSSARARGIVIHAADYVSQSAINQLGRLGRSFGCPAVSPEVSETVINTIKGKNMFFINGNDVNYDSKYLDETEAANYIADVLKPADNSIAKL</sequence>
<name>A0A934PQZ1_9SPHI</name>
<dbReference type="PANTHER" id="PTHR38477">
    <property type="entry name" value="HYPOTHETICAL EXPORTED PROTEIN"/>
    <property type="match status" value="1"/>
</dbReference>
<protein>
    <submittedName>
        <fullName evidence="1">Murein L,D-transpeptidase catalytic domain family protein</fullName>
    </submittedName>
</protein>
<dbReference type="PANTHER" id="PTHR38477:SF1">
    <property type="entry name" value="MUREIN L,D-TRANSPEPTIDASE CATALYTIC DOMAIN FAMILY PROTEIN"/>
    <property type="match status" value="1"/>
</dbReference>
<dbReference type="Pfam" id="PF13645">
    <property type="entry name" value="YkuD_2"/>
    <property type="match status" value="1"/>
</dbReference>
<dbReference type="RefSeq" id="WP_200065582.1">
    <property type="nucleotide sequence ID" value="NZ_JAEHFW010000001.1"/>
</dbReference>
<keyword evidence="2" id="KW-1185">Reference proteome</keyword>
<reference evidence="1" key="1">
    <citation type="submission" date="2020-12" db="EMBL/GenBank/DDBJ databases">
        <title>Bacterial novel species Mucilaginibacter sp. SD-g isolated from soil.</title>
        <authorList>
            <person name="Jung H.-Y."/>
        </authorList>
    </citation>
    <scope>NUCLEOTIDE SEQUENCE</scope>
    <source>
        <strain evidence="1">SD-g</strain>
    </source>
</reference>
<dbReference type="AlphaFoldDB" id="A0A934PQZ1"/>